<dbReference type="KEGG" id="pno:SNOG_04205"/>
<dbReference type="GeneID" id="5971496"/>
<reference evidence="2" key="1">
    <citation type="journal article" date="2007" name="Plant Cell">
        <title>Dothideomycete-plant interactions illuminated by genome sequencing and EST analysis of the wheat pathogen Stagonospora nodorum.</title>
        <authorList>
            <person name="Hane J.K."/>
            <person name="Lowe R.G."/>
            <person name="Solomon P.S."/>
            <person name="Tan K.C."/>
            <person name="Schoch C.L."/>
            <person name="Spatafora J.W."/>
            <person name="Crous P.W."/>
            <person name="Kodira C."/>
            <person name="Birren B.W."/>
            <person name="Galagan J.E."/>
            <person name="Torriani S.F."/>
            <person name="McDonald B.A."/>
            <person name="Oliver R.P."/>
        </authorList>
    </citation>
    <scope>NUCLEOTIDE SEQUENCE [LARGE SCALE GENOMIC DNA]</scope>
    <source>
        <strain evidence="2">SN15 / ATCC MYA-4574 / FGSC 10173</strain>
    </source>
</reference>
<gene>
    <name evidence="1" type="ORF">SNOG_04205</name>
</gene>
<organism evidence="1 2">
    <name type="scientific">Phaeosphaeria nodorum (strain SN15 / ATCC MYA-4574 / FGSC 10173)</name>
    <name type="common">Glume blotch fungus</name>
    <name type="synonym">Parastagonospora nodorum</name>
    <dbReference type="NCBI Taxonomy" id="321614"/>
    <lineage>
        <taxon>Eukaryota</taxon>
        <taxon>Fungi</taxon>
        <taxon>Dikarya</taxon>
        <taxon>Ascomycota</taxon>
        <taxon>Pezizomycotina</taxon>
        <taxon>Dothideomycetes</taxon>
        <taxon>Pleosporomycetidae</taxon>
        <taxon>Pleosporales</taxon>
        <taxon>Pleosporineae</taxon>
        <taxon>Phaeosphaeriaceae</taxon>
        <taxon>Parastagonospora</taxon>
    </lineage>
</organism>
<evidence type="ECO:0000313" key="1">
    <source>
        <dbReference type="EMBL" id="EAT87965.2"/>
    </source>
</evidence>
<sequence>MDTTNAIDGALDGQDLSVNHMNTKISSRNQKVSPLLHLPAELRNKIYEYVLSDYKIQVEYVDTSVKGCVAKNFLSLTTTCRQVLQETQLLPTSLNVIEGYSQDLLIFLAGDVLDNTRLEAITKISIIFKFPGFYDPPEYHGAVKSQLRDLLQKLGGMPNISRVTIGCQMTAEEFEKRAGMRSGLLAHAQSVLGEQSGGKQIDVAVYHDSSFSTSTSTFFEYGLILSQFLIWTVYIWEVPELRNTIYNLVLGDWEFRLRITPAPYEFSCRLKGSNISGWHAQTRPGFALLKVCRQINAETRILPAQLSGFFIDAWRSPLLPVLHQILPVHLIGAIRHMRFMLMAGHDEAYMMEAVESIMEGLRGFKGLRRLDIKFRVGASLECKERFITYIKDWKTEESLLECVLFGGTKYGDWHDVEKWAV</sequence>
<dbReference type="VEuPathDB" id="FungiDB:JI435_042050"/>
<dbReference type="Proteomes" id="UP000001055">
    <property type="component" value="Unassembled WGS sequence"/>
</dbReference>
<dbReference type="VEuPathDB" id="FungiDB:JI435_411440"/>
<accession>Q0UVK9</accession>
<name>Q0UVK9_PHANO</name>
<dbReference type="PANTHER" id="PTHR42085">
    <property type="entry name" value="F-BOX DOMAIN-CONTAINING PROTEIN"/>
    <property type="match status" value="1"/>
</dbReference>
<evidence type="ECO:0000313" key="2">
    <source>
        <dbReference type="Proteomes" id="UP000001055"/>
    </source>
</evidence>
<proteinExistence type="predicted"/>
<protein>
    <submittedName>
        <fullName evidence="1">Uncharacterized protein</fullName>
    </submittedName>
</protein>
<dbReference type="InterPro" id="IPR038883">
    <property type="entry name" value="AN11006-like"/>
</dbReference>
<dbReference type="AlphaFoldDB" id="Q0UVK9"/>
<dbReference type="RefSeq" id="XP_001794628.1">
    <property type="nucleotide sequence ID" value="XM_001794576.1"/>
</dbReference>
<dbReference type="EMBL" id="CH445330">
    <property type="protein sequence ID" value="EAT87965.2"/>
    <property type="molecule type" value="Genomic_DNA"/>
</dbReference>
<dbReference type="PANTHER" id="PTHR42085:SF1">
    <property type="entry name" value="F-BOX DOMAIN-CONTAINING PROTEIN"/>
    <property type="match status" value="1"/>
</dbReference>
<dbReference type="InParanoid" id="Q0UVK9"/>